<dbReference type="Proteomes" id="UP001560045">
    <property type="component" value="Unassembled WGS sequence"/>
</dbReference>
<protein>
    <submittedName>
        <fullName evidence="4">Prepilin peptidase</fullName>
        <ecNumber evidence="4">3.4.23.43</ecNumber>
    </submittedName>
</protein>
<proteinExistence type="inferred from homology"/>
<keyword evidence="5" id="KW-1185">Reference proteome</keyword>
<accession>A0ABV3XB08</accession>
<dbReference type="InterPro" id="IPR050882">
    <property type="entry name" value="Prepilin_peptidase/N-MTase"/>
</dbReference>
<keyword evidence="4" id="KW-0378">Hydrolase</keyword>
<dbReference type="EMBL" id="JBFNXQ010000009">
    <property type="protein sequence ID" value="MEX5717739.1"/>
    <property type="molecule type" value="Genomic_DNA"/>
</dbReference>
<comment type="caution">
    <text evidence="4">The sequence shown here is derived from an EMBL/GenBank/DDBJ whole genome shotgun (WGS) entry which is preliminary data.</text>
</comment>
<evidence type="ECO:0000259" key="3">
    <source>
        <dbReference type="Pfam" id="PF01478"/>
    </source>
</evidence>
<dbReference type="GO" id="GO:0004190">
    <property type="term" value="F:aspartic-type endopeptidase activity"/>
    <property type="evidence" value="ECO:0007669"/>
    <property type="project" value="UniProtKB-EC"/>
</dbReference>
<dbReference type="Pfam" id="PF01478">
    <property type="entry name" value="Peptidase_A24"/>
    <property type="match status" value="1"/>
</dbReference>
<dbReference type="PANTHER" id="PTHR30487">
    <property type="entry name" value="TYPE 4 PREPILIN-LIKE PROTEINS LEADER PEPTIDE-PROCESSING ENZYME"/>
    <property type="match status" value="1"/>
</dbReference>
<sequence length="223" mass="21952">MTGLVLVAAAVLGAGVGALVDRAAARFPWPRPATVGGVLGGGGGAAPRGVLEVATAALFVLAALRFGPTAELPAWLWSAAAGVLLGVIDLRERLLPNRVLLPATAGAVGLLAAAAAGLGAWPDLLRAAAGAVVLFSVLLVLALLAPGRLGMGDVKLGALLGLHLGWLGWPALLLGVLAGFVVQAAAALALLALRRVGLRSDLPFGPALLVGTALAAGWPALLG</sequence>
<dbReference type="EC" id="3.4.23.43" evidence="4"/>
<keyword evidence="2" id="KW-0472">Membrane</keyword>
<feature type="transmembrane region" description="Helical" evidence="2">
    <location>
        <begin position="166"/>
        <end position="192"/>
    </location>
</feature>
<comment type="similarity">
    <text evidence="1">Belongs to the peptidase A24 family.</text>
</comment>
<reference evidence="4 5" key="1">
    <citation type="submission" date="2024-06" db="EMBL/GenBank/DDBJ databases">
        <title>Draft genome sequence of Geodermatophilus badlandi, a novel member of the Geodermatophilaceae isolated from badland sedimentary rocks in the Red desert, Wyoming, USA.</title>
        <authorList>
            <person name="Ben Tekaya S."/>
            <person name="Nouioui I."/>
            <person name="Flores G.M."/>
            <person name="Shaal M.N."/>
            <person name="Bredoire F."/>
            <person name="Basile F."/>
            <person name="Van Diepen L."/>
            <person name="Ward N.L."/>
        </authorList>
    </citation>
    <scope>NUCLEOTIDE SEQUENCE [LARGE SCALE GENOMIC DNA]</scope>
    <source>
        <strain evidence="4 5">WL48A</strain>
    </source>
</reference>
<feature type="transmembrane region" description="Helical" evidence="2">
    <location>
        <begin position="99"/>
        <end position="121"/>
    </location>
</feature>
<evidence type="ECO:0000313" key="4">
    <source>
        <dbReference type="EMBL" id="MEX5717739.1"/>
    </source>
</evidence>
<organism evidence="4 5">
    <name type="scientific">Geodermatophilus maliterrae</name>
    <dbReference type="NCBI Taxonomy" id="3162531"/>
    <lineage>
        <taxon>Bacteria</taxon>
        <taxon>Bacillati</taxon>
        <taxon>Actinomycetota</taxon>
        <taxon>Actinomycetes</taxon>
        <taxon>Geodermatophilales</taxon>
        <taxon>Geodermatophilaceae</taxon>
        <taxon>Geodermatophilus</taxon>
    </lineage>
</organism>
<dbReference type="RefSeq" id="WP_369203886.1">
    <property type="nucleotide sequence ID" value="NZ_JBFNXQ010000009.1"/>
</dbReference>
<feature type="transmembrane region" description="Helical" evidence="2">
    <location>
        <begin position="74"/>
        <end position="90"/>
    </location>
</feature>
<evidence type="ECO:0000256" key="2">
    <source>
        <dbReference type="SAM" id="Phobius"/>
    </source>
</evidence>
<dbReference type="PANTHER" id="PTHR30487:SF0">
    <property type="entry name" value="PREPILIN LEADER PEPTIDASE_N-METHYLTRANSFERASE-RELATED"/>
    <property type="match status" value="1"/>
</dbReference>
<feature type="domain" description="Prepilin type IV endopeptidase peptidase" evidence="3">
    <location>
        <begin position="82"/>
        <end position="182"/>
    </location>
</feature>
<keyword evidence="2" id="KW-0812">Transmembrane</keyword>
<dbReference type="Gene3D" id="1.20.120.1220">
    <property type="match status" value="1"/>
</dbReference>
<evidence type="ECO:0000256" key="1">
    <source>
        <dbReference type="ARBA" id="ARBA00005801"/>
    </source>
</evidence>
<dbReference type="InterPro" id="IPR000045">
    <property type="entry name" value="Prepilin_IV_endopep_pep"/>
</dbReference>
<keyword evidence="2" id="KW-1133">Transmembrane helix</keyword>
<name>A0ABV3XB08_9ACTN</name>
<evidence type="ECO:0000313" key="5">
    <source>
        <dbReference type="Proteomes" id="UP001560045"/>
    </source>
</evidence>
<gene>
    <name evidence="4" type="ORF">ABQ292_05070</name>
</gene>
<feature type="transmembrane region" description="Helical" evidence="2">
    <location>
        <begin position="204"/>
        <end position="222"/>
    </location>
</feature>
<feature type="transmembrane region" description="Helical" evidence="2">
    <location>
        <begin position="127"/>
        <end position="145"/>
    </location>
</feature>